<name>A0A450RYC4_9GAMM</name>
<evidence type="ECO:0000313" key="1">
    <source>
        <dbReference type="EMBL" id="VFJ44147.1"/>
    </source>
</evidence>
<organism evidence="1">
    <name type="scientific">Candidatus Kentrum sp. DK</name>
    <dbReference type="NCBI Taxonomy" id="2126562"/>
    <lineage>
        <taxon>Bacteria</taxon>
        <taxon>Pseudomonadati</taxon>
        <taxon>Pseudomonadota</taxon>
        <taxon>Gammaproteobacteria</taxon>
        <taxon>Candidatus Kentrum</taxon>
    </lineage>
</organism>
<dbReference type="AlphaFoldDB" id="A0A450RYC4"/>
<protein>
    <submittedName>
        <fullName evidence="1">Uncharacterized protein</fullName>
    </submittedName>
</protein>
<sequence length="63" mass="7183">MNAYAEKAFTEAIAYFEHASYKRYINSTLPNHGEAFDLISQVGLSQLSKNAHQLYQDLTEDLD</sequence>
<gene>
    <name evidence="1" type="ORF">BECKDK2373B_GA0170837_100744</name>
</gene>
<reference evidence="1" key="1">
    <citation type="submission" date="2019-02" db="EMBL/GenBank/DDBJ databases">
        <authorList>
            <person name="Gruber-Vodicka R. H."/>
            <person name="Seah K. B. B."/>
        </authorList>
    </citation>
    <scope>NUCLEOTIDE SEQUENCE</scope>
    <source>
        <strain evidence="1">BECK_DK47</strain>
    </source>
</reference>
<dbReference type="EMBL" id="CAADEX010000007">
    <property type="protein sequence ID" value="VFJ44147.1"/>
    <property type="molecule type" value="Genomic_DNA"/>
</dbReference>
<accession>A0A450RYC4</accession>
<proteinExistence type="predicted"/>